<comment type="caution">
    <text evidence="1">The sequence shown here is derived from an EMBL/GenBank/DDBJ whole genome shotgun (WGS) entry which is preliminary data.</text>
</comment>
<protein>
    <submittedName>
        <fullName evidence="1">Uncharacterized protein</fullName>
    </submittedName>
</protein>
<evidence type="ECO:0000313" key="2">
    <source>
        <dbReference type="Proteomes" id="UP001396898"/>
    </source>
</evidence>
<dbReference type="Proteomes" id="UP001396898">
    <property type="component" value="Unassembled WGS sequence"/>
</dbReference>
<gene>
    <name evidence="1" type="ORF">PG991_010380</name>
</gene>
<keyword evidence="2" id="KW-1185">Reference proteome</keyword>
<accession>A0ABR1RIC4</accession>
<organism evidence="1 2">
    <name type="scientific">Apiospora marii</name>
    <dbReference type="NCBI Taxonomy" id="335849"/>
    <lineage>
        <taxon>Eukaryota</taxon>
        <taxon>Fungi</taxon>
        <taxon>Dikarya</taxon>
        <taxon>Ascomycota</taxon>
        <taxon>Pezizomycotina</taxon>
        <taxon>Sordariomycetes</taxon>
        <taxon>Xylariomycetidae</taxon>
        <taxon>Amphisphaeriales</taxon>
        <taxon>Apiosporaceae</taxon>
        <taxon>Apiospora</taxon>
    </lineage>
</organism>
<dbReference type="EMBL" id="JAQQWI010000015">
    <property type="protein sequence ID" value="KAK8013005.1"/>
    <property type="molecule type" value="Genomic_DNA"/>
</dbReference>
<reference evidence="1 2" key="1">
    <citation type="submission" date="2023-01" db="EMBL/GenBank/DDBJ databases">
        <title>Analysis of 21 Apiospora genomes using comparative genomics revels a genus with tremendous synthesis potential of carbohydrate active enzymes and secondary metabolites.</title>
        <authorList>
            <person name="Sorensen T."/>
        </authorList>
    </citation>
    <scope>NUCLEOTIDE SEQUENCE [LARGE SCALE GENOMIC DNA]</scope>
    <source>
        <strain evidence="1 2">CBS 20057</strain>
    </source>
</reference>
<proteinExistence type="predicted"/>
<name>A0ABR1RIC4_9PEZI</name>
<evidence type="ECO:0000313" key="1">
    <source>
        <dbReference type="EMBL" id="KAK8013005.1"/>
    </source>
</evidence>
<sequence>MDRKASSSSTTPSVKAMRDFYAPWVTQNRHGRGIVKRGAAVKVSILYASAASSSRPIRRQGAAAGASRSGFPLNARMVPISSKEDEIGIAILSPAVTSASTSSPGVKEEAVHSHHRQSSATTVAPFAVIGNVDPLRGPAPTAPVVHSHQLGPQGDDGYSRHTYCHYYSCSVGRLFASIIAISFAIRARTVRIRSTSNIMVRDGFLVAPAYSADDDECQLARESGRASADGRSIIMGWEWLRGQDYVTKLDSVP</sequence>